<dbReference type="SUPFAM" id="SSF81301">
    <property type="entry name" value="Nucleotidyltransferase"/>
    <property type="match status" value="1"/>
</dbReference>
<dbReference type="InterPro" id="IPR043519">
    <property type="entry name" value="NT_sf"/>
</dbReference>
<dbReference type="EMBL" id="MFQN01000004">
    <property type="protein sequence ID" value="OGH75695.1"/>
    <property type="molecule type" value="Genomic_DNA"/>
</dbReference>
<evidence type="ECO:0000259" key="1">
    <source>
        <dbReference type="Pfam" id="PF18765"/>
    </source>
</evidence>
<dbReference type="PANTHER" id="PTHR43449:SF1">
    <property type="entry name" value="POLYMERASE BETA NUCLEOTIDYLTRANSFERASE DOMAIN-CONTAINING PROTEIN"/>
    <property type="match status" value="1"/>
</dbReference>
<evidence type="ECO:0000313" key="2">
    <source>
        <dbReference type="EMBL" id="OGH75695.1"/>
    </source>
</evidence>
<comment type="caution">
    <text evidence="2">The sequence shown here is derived from an EMBL/GenBank/DDBJ whole genome shotgun (WGS) entry which is preliminary data.</text>
</comment>
<organism evidence="2 3">
    <name type="scientific">Candidatus Magasanikbacteria bacterium RIFCSPLOWO2_12_FULL_43_12</name>
    <dbReference type="NCBI Taxonomy" id="1798692"/>
    <lineage>
        <taxon>Bacteria</taxon>
        <taxon>Candidatus Magasanikiibacteriota</taxon>
    </lineage>
</organism>
<dbReference type="PANTHER" id="PTHR43449">
    <property type="entry name" value="NUCLEOTIDYLTRANSFERASE"/>
    <property type="match status" value="1"/>
</dbReference>
<sequence length="88" mass="10025">MLEKQGVPIKNAYLFGSWAKGTQHKDSDIDLAIISPAFKTWDKKTEKLSRAMRMDFSLIESHGFHPGQFNPKINPVAHEILKYGIKII</sequence>
<dbReference type="Pfam" id="PF18765">
    <property type="entry name" value="Polbeta"/>
    <property type="match status" value="1"/>
</dbReference>
<accession>A0A1F6MVG7</accession>
<gene>
    <name evidence="2" type="ORF">A3G00_04235</name>
</gene>
<protein>
    <recommendedName>
        <fullName evidence="1">Polymerase beta nucleotidyltransferase domain-containing protein</fullName>
    </recommendedName>
</protein>
<dbReference type="AlphaFoldDB" id="A0A1F6MVG7"/>
<dbReference type="CDD" id="cd05403">
    <property type="entry name" value="NT_KNTase_like"/>
    <property type="match status" value="1"/>
</dbReference>
<evidence type="ECO:0000313" key="3">
    <source>
        <dbReference type="Proteomes" id="UP000178347"/>
    </source>
</evidence>
<dbReference type="Proteomes" id="UP000178347">
    <property type="component" value="Unassembled WGS sequence"/>
</dbReference>
<feature type="domain" description="Polymerase beta nucleotidyltransferase" evidence="1">
    <location>
        <begin position="7"/>
        <end position="62"/>
    </location>
</feature>
<proteinExistence type="predicted"/>
<reference evidence="2 3" key="1">
    <citation type="journal article" date="2016" name="Nat. Commun.">
        <title>Thousands of microbial genomes shed light on interconnected biogeochemical processes in an aquifer system.</title>
        <authorList>
            <person name="Anantharaman K."/>
            <person name="Brown C.T."/>
            <person name="Hug L.A."/>
            <person name="Sharon I."/>
            <person name="Castelle C.J."/>
            <person name="Probst A.J."/>
            <person name="Thomas B.C."/>
            <person name="Singh A."/>
            <person name="Wilkins M.J."/>
            <person name="Karaoz U."/>
            <person name="Brodie E.L."/>
            <person name="Williams K.H."/>
            <person name="Hubbard S.S."/>
            <person name="Banfield J.F."/>
        </authorList>
    </citation>
    <scope>NUCLEOTIDE SEQUENCE [LARGE SCALE GENOMIC DNA]</scope>
</reference>
<name>A0A1F6MVG7_9BACT</name>
<dbReference type="STRING" id="1798692.A3G00_04235"/>
<dbReference type="Gene3D" id="3.30.460.10">
    <property type="entry name" value="Beta Polymerase, domain 2"/>
    <property type="match status" value="1"/>
</dbReference>
<dbReference type="InterPro" id="IPR041633">
    <property type="entry name" value="Polbeta"/>
</dbReference>